<protein>
    <submittedName>
        <fullName evidence="2">Ca-activated chloride channel family protein</fullName>
    </submittedName>
</protein>
<organism evidence="2 3">
    <name type="scientific">Rhizobium multihospitium</name>
    <dbReference type="NCBI Taxonomy" id="410764"/>
    <lineage>
        <taxon>Bacteria</taxon>
        <taxon>Pseudomonadati</taxon>
        <taxon>Pseudomonadota</taxon>
        <taxon>Alphaproteobacteria</taxon>
        <taxon>Hyphomicrobiales</taxon>
        <taxon>Rhizobiaceae</taxon>
        <taxon>Rhizobium/Agrobacterium group</taxon>
        <taxon>Rhizobium</taxon>
    </lineage>
</organism>
<dbReference type="SMART" id="SM00327">
    <property type="entry name" value="VWA"/>
    <property type="match status" value="1"/>
</dbReference>
<dbReference type="EMBL" id="FMAG01000006">
    <property type="protein sequence ID" value="SCB41467.1"/>
    <property type="molecule type" value="Genomic_DNA"/>
</dbReference>
<feature type="domain" description="VWFA" evidence="1">
    <location>
        <begin position="345"/>
        <end position="507"/>
    </location>
</feature>
<dbReference type="Pfam" id="PF13531">
    <property type="entry name" value="SBP_bac_11"/>
    <property type="match status" value="1"/>
</dbReference>
<dbReference type="OrthoDB" id="5621159at2"/>
<name>A0A1C3WN62_9HYPH</name>
<sequence length="524" mass="56835">MTIRRFVTGLMLAGILALAGCNVGGQGPKFSIISGSENTVLQPIVEEFCKEKKATCSFSYEGTLDIGLALQSEQGVEQDAVWPASGVWVDMFDTKRRVKSLTSVAQMPVILGVRKSKAEALGWLGKPVYMKDILAAVKSGSLKFLMTSATQSNSGASAYLAMLSSTLGNKPVIEPGDLDKPDVQNAVRSLLGGVERSSGSSGWLADLYMDSAGKGVLYDAMWNYEAILKETNDKLAGMGKEPLYAIYPADGVVVADSPIGFVDHGRGQEVETFFNQLVDYLRSAPVQKRIADTGRRIPLSDIAAKPDPTWNFDPTRIVTAIRMPEPAMIRQALDLYQVALRKPSLTALCLDFSGSMAGKGEEQLQAAMQFLFNPDETGKVLAQWTPADRIMVIPFDANVRTTIEATGRPDQQKTLVERVSRQHAGGGTDMYACASKALDWMKSTQELSSYLPAIVIMTDGKSDDGNGYFMSRWASVSPHVPVFGITFGDADKRQLDTLAQETSARVFDGRGDLVSAFRAVRGYN</sequence>
<proteinExistence type="predicted"/>
<evidence type="ECO:0000259" key="1">
    <source>
        <dbReference type="PROSITE" id="PS50234"/>
    </source>
</evidence>
<dbReference type="PROSITE" id="PS50234">
    <property type="entry name" value="VWFA"/>
    <property type="match status" value="1"/>
</dbReference>
<gene>
    <name evidence="2" type="ORF">GA0061103_5847</name>
</gene>
<dbReference type="InterPro" id="IPR036465">
    <property type="entry name" value="vWFA_dom_sf"/>
</dbReference>
<evidence type="ECO:0000313" key="2">
    <source>
        <dbReference type="EMBL" id="SCB41467.1"/>
    </source>
</evidence>
<dbReference type="InterPro" id="IPR002035">
    <property type="entry name" value="VWF_A"/>
</dbReference>
<accession>A0A1C3WN62</accession>
<dbReference type="STRING" id="410764.GA0061103_5847"/>
<dbReference type="RefSeq" id="WP_092715558.1">
    <property type="nucleotide sequence ID" value="NZ_FMAG01000006.1"/>
</dbReference>
<dbReference type="Pfam" id="PF13519">
    <property type="entry name" value="VWA_2"/>
    <property type="match status" value="1"/>
</dbReference>
<reference evidence="3" key="1">
    <citation type="submission" date="2016-08" db="EMBL/GenBank/DDBJ databases">
        <authorList>
            <person name="Varghese N."/>
            <person name="Submissions Spin"/>
        </authorList>
    </citation>
    <scope>NUCLEOTIDE SEQUENCE [LARGE SCALE GENOMIC DNA]</scope>
    <source>
        <strain evidence="3">HAMBI 2975</strain>
    </source>
</reference>
<dbReference type="AlphaFoldDB" id="A0A1C3WN62"/>
<dbReference type="CDD" id="cd00198">
    <property type="entry name" value="vWFA"/>
    <property type="match status" value="1"/>
</dbReference>
<dbReference type="SUPFAM" id="SSF53300">
    <property type="entry name" value="vWA-like"/>
    <property type="match status" value="1"/>
</dbReference>
<evidence type="ECO:0000313" key="3">
    <source>
        <dbReference type="Proteomes" id="UP000199101"/>
    </source>
</evidence>
<dbReference type="Gene3D" id="3.40.50.410">
    <property type="entry name" value="von Willebrand factor, type A domain"/>
    <property type="match status" value="1"/>
</dbReference>
<keyword evidence="3" id="KW-1185">Reference proteome</keyword>
<dbReference type="SUPFAM" id="SSF53850">
    <property type="entry name" value="Periplasmic binding protein-like II"/>
    <property type="match status" value="1"/>
</dbReference>
<dbReference type="PROSITE" id="PS51257">
    <property type="entry name" value="PROKAR_LIPOPROTEIN"/>
    <property type="match status" value="1"/>
</dbReference>
<dbReference type="Proteomes" id="UP000199101">
    <property type="component" value="Unassembled WGS sequence"/>
</dbReference>